<feature type="transmembrane region" description="Helical" evidence="7">
    <location>
        <begin position="111"/>
        <end position="132"/>
    </location>
</feature>
<evidence type="ECO:0000313" key="10">
    <source>
        <dbReference type="EMBL" id="MEE2049156.1"/>
    </source>
</evidence>
<dbReference type="Gene3D" id="1.10.3720.10">
    <property type="entry name" value="MetI-like"/>
    <property type="match status" value="1"/>
</dbReference>
<feature type="region of interest" description="Disordered" evidence="8">
    <location>
        <begin position="1"/>
        <end position="39"/>
    </location>
</feature>
<evidence type="ECO:0000313" key="11">
    <source>
        <dbReference type="Proteomes" id="UP001348641"/>
    </source>
</evidence>
<dbReference type="InterPro" id="IPR035906">
    <property type="entry name" value="MetI-like_sf"/>
</dbReference>
<dbReference type="InterPro" id="IPR051393">
    <property type="entry name" value="ABC_transporter_permease"/>
</dbReference>
<dbReference type="InterPro" id="IPR000515">
    <property type="entry name" value="MetI-like"/>
</dbReference>
<dbReference type="CDD" id="cd06261">
    <property type="entry name" value="TM_PBP2"/>
    <property type="match status" value="1"/>
</dbReference>
<reference evidence="10 11" key="1">
    <citation type="submission" date="2023-07" db="EMBL/GenBank/DDBJ databases">
        <authorList>
            <person name="Girao M."/>
            <person name="Carvalho M.F."/>
        </authorList>
    </citation>
    <scope>NUCLEOTIDE SEQUENCE [LARGE SCALE GENOMIC DNA]</scope>
    <source>
        <strain evidence="10 11">66/93</strain>
    </source>
</reference>
<evidence type="ECO:0000256" key="8">
    <source>
        <dbReference type="SAM" id="MobiDB-lite"/>
    </source>
</evidence>
<comment type="subcellular location">
    <subcellularLocation>
        <location evidence="1 7">Cell membrane</location>
        <topology evidence="1 7">Multi-pass membrane protein</topology>
    </subcellularLocation>
</comment>
<feature type="transmembrane region" description="Helical" evidence="7">
    <location>
        <begin position="243"/>
        <end position="264"/>
    </location>
</feature>
<feature type="transmembrane region" description="Helical" evidence="7">
    <location>
        <begin position="195"/>
        <end position="216"/>
    </location>
</feature>
<keyword evidence="6 7" id="KW-0472">Membrane</keyword>
<sequence>MASNGPPPPPAARTDGPPPPAPARRTGRARRPGTGPRHGRADRAALALMLGVPALLVIGLVWLPAAATVLLSFTRWDGIGGLDTIEWIGVQNYTDAFTIYPPFEPALRNNLVWLAVLFTVPTLLGMLLAVLLDRELRGGSVYQSIFYLPVVLSLALIGFVWQLIYSRDQGLLNAFLALVADAPAVDWFGNPDINLYAVLVAAGWRHTGYIMLLYLAGLKAVDPSLREAAAIDGAGPVRTFTRVVFPALLPINLVVVVVTVIDALRAFDIVWVINRGRNGLELISALVTSNVIGEASRVGFGSALAVVMLVISLVFIVVYVSTMLRGAQR</sequence>
<evidence type="ECO:0000256" key="6">
    <source>
        <dbReference type="ARBA" id="ARBA00023136"/>
    </source>
</evidence>
<evidence type="ECO:0000256" key="2">
    <source>
        <dbReference type="ARBA" id="ARBA00022448"/>
    </source>
</evidence>
<organism evidence="10 11">
    <name type="scientific">Nocardiopsis tropica</name>
    <dbReference type="NCBI Taxonomy" id="109330"/>
    <lineage>
        <taxon>Bacteria</taxon>
        <taxon>Bacillati</taxon>
        <taxon>Actinomycetota</taxon>
        <taxon>Actinomycetes</taxon>
        <taxon>Streptosporangiales</taxon>
        <taxon>Nocardiopsidaceae</taxon>
        <taxon>Nocardiopsis</taxon>
    </lineage>
</organism>
<evidence type="ECO:0000256" key="7">
    <source>
        <dbReference type="RuleBase" id="RU363032"/>
    </source>
</evidence>
<comment type="similarity">
    <text evidence="7">Belongs to the binding-protein-dependent transport system permease family.</text>
</comment>
<dbReference type="PROSITE" id="PS50928">
    <property type="entry name" value="ABC_TM1"/>
    <property type="match status" value="1"/>
</dbReference>
<proteinExistence type="inferred from homology"/>
<keyword evidence="5 7" id="KW-1133">Transmembrane helix</keyword>
<protein>
    <submittedName>
        <fullName evidence="10">Sugar ABC transporter permease</fullName>
    </submittedName>
</protein>
<keyword evidence="4 7" id="KW-0812">Transmembrane</keyword>
<dbReference type="SUPFAM" id="SSF161098">
    <property type="entry name" value="MetI-like"/>
    <property type="match status" value="1"/>
</dbReference>
<dbReference type="Pfam" id="PF00528">
    <property type="entry name" value="BPD_transp_1"/>
    <property type="match status" value="1"/>
</dbReference>
<feature type="compositionally biased region" description="Pro residues" evidence="8">
    <location>
        <begin position="1"/>
        <end position="22"/>
    </location>
</feature>
<dbReference type="RefSeq" id="WP_330156454.1">
    <property type="nucleotide sequence ID" value="NZ_BAAAJA010000013.1"/>
</dbReference>
<dbReference type="EMBL" id="JAUUCC010000002">
    <property type="protein sequence ID" value="MEE2049156.1"/>
    <property type="molecule type" value="Genomic_DNA"/>
</dbReference>
<evidence type="ECO:0000256" key="5">
    <source>
        <dbReference type="ARBA" id="ARBA00022989"/>
    </source>
</evidence>
<keyword evidence="2 7" id="KW-0813">Transport</keyword>
<feature type="transmembrane region" description="Helical" evidence="7">
    <location>
        <begin position="46"/>
        <end position="73"/>
    </location>
</feature>
<gene>
    <name evidence="10" type="ORF">Q8A49_01435</name>
</gene>
<evidence type="ECO:0000256" key="3">
    <source>
        <dbReference type="ARBA" id="ARBA00022475"/>
    </source>
</evidence>
<name>A0ABU7KIN3_9ACTN</name>
<dbReference type="PANTHER" id="PTHR30193:SF42">
    <property type="entry name" value="ABC TRANSPORTER PERMEASE PROTEIN"/>
    <property type="match status" value="1"/>
</dbReference>
<dbReference type="Proteomes" id="UP001348641">
    <property type="component" value="Unassembled WGS sequence"/>
</dbReference>
<accession>A0ABU7KIN3</accession>
<dbReference type="PANTHER" id="PTHR30193">
    <property type="entry name" value="ABC TRANSPORTER PERMEASE PROTEIN"/>
    <property type="match status" value="1"/>
</dbReference>
<comment type="caution">
    <text evidence="10">The sequence shown here is derived from an EMBL/GenBank/DDBJ whole genome shotgun (WGS) entry which is preliminary data.</text>
</comment>
<evidence type="ECO:0000256" key="1">
    <source>
        <dbReference type="ARBA" id="ARBA00004651"/>
    </source>
</evidence>
<evidence type="ECO:0000256" key="4">
    <source>
        <dbReference type="ARBA" id="ARBA00022692"/>
    </source>
</evidence>
<keyword evidence="3" id="KW-1003">Cell membrane</keyword>
<feature type="transmembrane region" description="Helical" evidence="7">
    <location>
        <begin position="144"/>
        <end position="164"/>
    </location>
</feature>
<evidence type="ECO:0000259" key="9">
    <source>
        <dbReference type="PROSITE" id="PS50928"/>
    </source>
</evidence>
<feature type="transmembrane region" description="Helical" evidence="7">
    <location>
        <begin position="299"/>
        <end position="320"/>
    </location>
</feature>
<feature type="domain" description="ABC transmembrane type-1" evidence="9">
    <location>
        <begin position="107"/>
        <end position="319"/>
    </location>
</feature>